<evidence type="ECO:0000256" key="1">
    <source>
        <dbReference type="SAM" id="MobiDB-lite"/>
    </source>
</evidence>
<dbReference type="AlphaFoldDB" id="A0A4S8ZUR8"/>
<organism evidence="3 4">
    <name type="scientific">Aureobasidium pullulans</name>
    <name type="common">Black yeast</name>
    <name type="synonym">Pullularia pullulans</name>
    <dbReference type="NCBI Taxonomy" id="5580"/>
    <lineage>
        <taxon>Eukaryota</taxon>
        <taxon>Fungi</taxon>
        <taxon>Dikarya</taxon>
        <taxon>Ascomycota</taxon>
        <taxon>Pezizomycotina</taxon>
        <taxon>Dothideomycetes</taxon>
        <taxon>Dothideomycetidae</taxon>
        <taxon>Dothideales</taxon>
        <taxon>Saccotheciaceae</taxon>
        <taxon>Aureobasidium</taxon>
    </lineage>
</organism>
<feature type="domain" description="BTB" evidence="2">
    <location>
        <begin position="32"/>
        <end position="101"/>
    </location>
</feature>
<dbReference type="InterPro" id="IPR011333">
    <property type="entry name" value="SKP1/BTB/POZ_sf"/>
</dbReference>
<feature type="compositionally biased region" description="Polar residues" evidence="1">
    <location>
        <begin position="1"/>
        <end position="13"/>
    </location>
</feature>
<gene>
    <name evidence="3" type="ORF">D6D19_07996</name>
</gene>
<reference evidence="3 4" key="1">
    <citation type="submission" date="2018-10" db="EMBL/GenBank/DDBJ databases">
        <title>Fifty Aureobasidium pullulans genomes reveal a recombining polyextremotolerant generalist.</title>
        <authorList>
            <person name="Gostincar C."/>
            <person name="Turk M."/>
            <person name="Zajc J."/>
            <person name="Gunde-Cimerman N."/>
        </authorList>
    </citation>
    <scope>NUCLEOTIDE SEQUENCE [LARGE SCALE GENOMIC DNA]</scope>
    <source>
        <strain evidence="3 4">EXF-10659</strain>
    </source>
</reference>
<accession>A0A4S8ZUR8</accession>
<sequence>MSTPLKNPVTSAPSKGAVSTPDKLPSSKHFKGLVTIIVGRSEKHFTVHKELLIFYSDYFRAAFNGSFVEAAESKIELLDVAQEVFEHFHAWLYTRRLVSEDEKPLMWLSLAALWVFGDRFQVPMLQNCVADELFAKRERDNRFPLGLIKYVNGVTPVGSPLRRITVNIIIHRMGSLGEPDNPKSGILTPENRHFWTIEILEDLLREADAARHNKLAPNKLPKRDKCFFHVHGKDEHC</sequence>
<evidence type="ECO:0000259" key="2">
    <source>
        <dbReference type="PROSITE" id="PS50097"/>
    </source>
</evidence>
<evidence type="ECO:0000313" key="4">
    <source>
        <dbReference type="Proteomes" id="UP000308802"/>
    </source>
</evidence>
<dbReference type="Gene3D" id="3.30.710.10">
    <property type="entry name" value="Potassium Channel Kv1.1, Chain A"/>
    <property type="match status" value="1"/>
</dbReference>
<dbReference type="SUPFAM" id="SSF54695">
    <property type="entry name" value="POZ domain"/>
    <property type="match status" value="1"/>
</dbReference>
<name>A0A4S8ZUR8_AURPU</name>
<dbReference type="SMART" id="SM00225">
    <property type="entry name" value="BTB"/>
    <property type="match status" value="1"/>
</dbReference>
<evidence type="ECO:0000313" key="3">
    <source>
        <dbReference type="EMBL" id="THW70166.1"/>
    </source>
</evidence>
<dbReference type="Pfam" id="PF00651">
    <property type="entry name" value="BTB"/>
    <property type="match status" value="1"/>
</dbReference>
<dbReference type="CDD" id="cd18186">
    <property type="entry name" value="BTB_POZ_ZBTB_KLHL-like"/>
    <property type="match status" value="1"/>
</dbReference>
<dbReference type="Proteomes" id="UP000308802">
    <property type="component" value="Unassembled WGS sequence"/>
</dbReference>
<dbReference type="PANTHER" id="PTHR47843:SF2">
    <property type="entry name" value="BTB DOMAIN-CONTAINING PROTEIN"/>
    <property type="match status" value="1"/>
</dbReference>
<dbReference type="PROSITE" id="PS50097">
    <property type="entry name" value="BTB"/>
    <property type="match status" value="1"/>
</dbReference>
<feature type="region of interest" description="Disordered" evidence="1">
    <location>
        <begin position="1"/>
        <end position="24"/>
    </location>
</feature>
<comment type="caution">
    <text evidence="3">The sequence shown here is derived from an EMBL/GenBank/DDBJ whole genome shotgun (WGS) entry which is preliminary data.</text>
</comment>
<dbReference type="EMBL" id="QZAO01000348">
    <property type="protein sequence ID" value="THW70166.1"/>
    <property type="molecule type" value="Genomic_DNA"/>
</dbReference>
<proteinExistence type="predicted"/>
<protein>
    <recommendedName>
        <fullName evidence="2">BTB domain-containing protein</fullName>
    </recommendedName>
</protein>
<dbReference type="PANTHER" id="PTHR47843">
    <property type="entry name" value="BTB DOMAIN-CONTAINING PROTEIN-RELATED"/>
    <property type="match status" value="1"/>
</dbReference>
<dbReference type="InterPro" id="IPR000210">
    <property type="entry name" value="BTB/POZ_dom"/>
</dbReference>